<feature type="domain" description="EamA" evidence="2">
    <location>
        <begin position="148"/>
        <end position="277"/>
    </location>
</feature>
<feature type="transmembrane region" description="Helical" evidence="1">
    <location>
        <begin position="121"/>
        <end position="137"/>
    </location>
</feature>
<keyword evidence="1" id="KW-0472">Membrane</keyword>
<dbReference type="Pfam" id="PF00892">
    <property type="entry name" value="EamA"/>
    <property type="match status" value="2"/>
</dbReference>
<dbReference type="SUPFAM" id="SSF103481">
    <property type="entry name" value="Multidrug resistance efflux transporter EmrE"/>
    <property type="match status" value="2"/>
</dbReference>
<feature type="transmembrane region" description="Helical" evidence="1">
    <location>
        <begin position="35"/>
        <end position="54"/>
    </location>
</feature>
<dbReference type="Proteomes" id="UP001343698">
    <property type="component" value="Unassembled WGS sequence"/>
</dbReference>
<feature type="transmembrane region" description="Helical" evidence="1">
    <location>
        <begin position="179"/>
        <end position="197"/>
    </location>
</feature>
<protein>
    <submittedName>
        <fullName evidence="3">DMT family transporter</fullName>
    </submittedName>
</protein>
<evidence type="ECO:0000259" key="2">
    <source>
        <dbReference type="Pfam" id="PF00892"/>
    </source>
</evidence>
<feature type="transmembrane region" description="Helical" evidence="1">
    <location>
        <begin position="149"/>
        <end position="167"/>
    </location>
</feature>
<evidence type="ECO:0000313" key="3">
    <source>
        <dbReference type="EMBL" id="MEE1972662.1"/>
    </source>
</evidence>
<gene>
    <name evidence="3" type="ORF">V1H85_09415</name>
</gene>
<dbReference type="InterPro" id="IPR037185">
    <property type="entry name" value="EmrE-like"/>
</dbReference>
<dbReference type="PANTHER" id="PTHR22911:SF79">
    <property type="entry name" value="MOBA-LIKE NTP TRANSFERASE DOMAIN-CONTAINING PROTEIN"/>
    <property type="match status" value="1"/>
</dbReference>
<keyword evidence="4" id="KW-1185">Reference proteome</keyword>
<evidence type="ECO:0000256" key="1">
    <source>
        <dbReference type="SAM" id="Phobius"/>
    </source>
</evidence>
<reference evidence="3 4" key="1">
    <citation type="submission" date="2024-01" db="EMBL/GenBank/DDBJ databases">
        <title>Maribacter spp. originated from different algae showed divergent polysaccharides utilization ability.</title>
        <authorList>
            <person name="Wang H."/>
            <person name="Wu Y."/>
        </authorList>
    </citation>
    <scope>NUCLEOTIDE SEQUENCE [LARGE SCALE GENOMIC DNA]</scope>
    <source>
        <strain evidence="3 4">KPT27_14</strain>
    </source>
</reference>
<comment type="caution">
    <text evidence="3">The sequence shown here is derived from an EMBL/GenBank/DDBJ whole genome shotgun (WGS) entry which is preliminary data.</text>
</comment>
<feature type="transmembrane region" description="Helical" evidence="1">
    <location>
        <begin position="12"/>
        <end position="29"/>
    </location>
</feature>
<feature type="transmembrane region" description="Helical" evidence="1">
    <location>
        <begin position="236"/>
        <end position="256"/>
    </location>
</feature>
<evidence type="ECO:0000313" key="4">
    <source>
        <dbReference type="Proteomes" id="UP001343698"/>
    </source>
</evidence>
<feature type="transmembrane region" description="Helical" evidence="1">
    <location>
        <begin position="209"/>
        <end position="229"/>
    </location>
</feature>
<feature type="transmembrane region" description="Helical" evidence="1">
    <location>
        <begin position="66"/>
        <end position="86"/>
    </location>
</feature>
<keyword evidence="1" id="KW-1133">Transmembrane helix</keyword>
<name>A0ABU7II76_9FLAO</name>
<keyword evidence="1" id="KW-0812">Transmembrane</keyword>
<dbReference type="PANTHER" id="PTHR22911">
    <property type="entry name" value="ACYL-MALONYL CONDENSING ENZYME-RELATED"/>
    <property type="match status" value="1"/>
</dbReference>
<accession>A0ABU7II76</accession>
<feature type="domain" description="EamA" evidence="2">
    <location>
        <begin position="14"/>
        <end position="137"/>
    </location>
</feature>
<organism evidence="3 4">
    <name type="scientific">Maribacter flavus</name>
    <dbReference type="NCBI Taxonomy" id="1658664"/>
    <lineage>
        <taxon>Bacteria</taxon>
        <taxon>Pseudomonadati</taxon>
        <taxon>Bacteroidota</taxon>
        <taxon>Flavobacteriia</taxon>
        <taxon>Flavobacteriales</taxon>
        <taxon>Flavobacteriaceae</taxon>
        <taxon>Maribacter</taxon>
    </lineage>
</organism>
<dbReference type="EMBL" id="JAZDDF010000003">
    <property type="protein sequence ID" value="MEE1972662.1"/>
    <property type="molecule type" value="Genomic_DNA"/>
</dbReference>
<feature type="transmembrane region" description="Helical" evidence="1">
    <location>
        <begin position="92"/>
        <end position="109"/>
    </location>
</feature>
<dbReference type="RefSeq" id="WP_272636929.1">
    <property type="nucleotide sequence ID" value="NZ_JAZDDF010000003.1"/>
</dbReference>
<dbReference type="InterPro" id="IPR000620">
    <property type="entry name" value="EamA_dom"/>
</dbReference>
<proteinExistence type="predicted"/>
<sequence length="292" mass="32287">MNRSHVSHLLEINLAMLFIATSGPLGRFVDLPVPVITGMRGIIAFILLILFCRWRNISLKVKNGDIPLILVTGVLMAAHWLFYFYALQWSNVAIGMLSLFTYPVITAFLEPILLKSKLQRMHLLLGALVLLGIYFLSPNFNLRDSNTLAILMGLVSAVSYALRNIILKLKVEKYQGTTLMVYQTGTIAILMLPALFFTTPKEILGQWEGLLALGVLTTAIGHSLFLMTFKHFSITTVSILSSVQPIYGILIGALFLNEIPKATTLFGGALILSSVVIESFRASKKQQVSSQD</sequence>
<feature type="transmembrane region" description="Helical" evidence="1">
    <location>
        <begin position="262"/>
        <end position="280"/>
    </location>
</feature>